<proteinExistence type="predicted"/>
<protein>
    <submittedName>
        <fullName evidence="1">Uncharacterized protein</fullName>
    </submittedName>
</protein>
<dbReference type="EMBL" id="JAHHHN010000001">
    <property type="protein sequence ID" value="MBW4560226.1"/>
    <property type="molecule type" value="Genomic_DNA"/>
</dbReference>
<organism evidence="1 2">
    <name type="scientific">Mojavia pulchra JT2-VF2</name>
    <dbReference type="NCBI Taxonomy" id="287848"/>
    <lineage>
        <taxon>Bacteria</taxon>
        <taxon>Bacillati</taxon>
        <taxon>Cyanobacteriota</taxon>
        <taxon>Cyanophyceae</taxon>
        <taxon>Nostocales</taxon>
        <taxon>Nostocaceae</taxon>
    </lineage>
</organism>
<evidence type="ECO:0000313" key="1">
    <source>
        <dbReference type="EMBL" id="MBW4560226.1"/>
    </source>
</evidence>
<evidence type="ECO:0000313" key="2">
    <source>
        <dbReference type="Proteomes" id="UP000715781"/>
    </source>
</evidence>
<gene>
    <name evidence="1" type="ORF">KME32_03550</name>
</gene>
<reference evidence="1" key="1">
    <citation type="submission" date="2021-05" db="EMBL/GenBank/DDBJ databases">
        <authorList>
            <person name="Pietrasiak N."/>
            <person name="Ward R."/>
            <person name="Stajich J.E."/>
            <person name="Kurbessoian T."/>
        </authorList>
    </citation>
    <scope>NUCLEOTIDE SEQUENCE</scope>
    <source>
        <strain evidence="1">JT2-VF2</strain>
    </source>
</reference>
<accession>A0A951PWJ6</accession>
<comment type="caution">
    <text evidence="1">The sequence shown here is derived from an EMBL/GenBank/DDBJ whole genome shotgun (WGS) entry which is preliminary data.</text>
</comment>
<reference evidence="1" key="2">
    <citation type="journal article" date="2022" name="Microbiol. Resour. Announc.">
        <title>Metagenome Sequencing to Explore Phylogenomics of Terrestrial Cyanobacteria.</title>
        <authorList>
            <person name="Ward R.D."/>
            <person name="Stajich J.E."/>
            <person name="Johansen J.R."/>
            <person name="Huntemann M."/>
            <person name="Clum A."/>
            <person name="Foster B."/>
            <person name="Foster B."/>
            <person name="Roux S."/>
            <person name="Palaniappan K."/>
            <person name="Varghese N."/>
            <person name="Mukherjee S."/>
            <person name="Reddy T.B.K."/>
            <person name="Daum C."/>
            <person name="Copeland A."/>
            <person name="Chen I.A."/>
            <person name="Ivanova N.N."/>
            <person name="Kyrpides N.C."/>
            <person name="Shapiro N."/>
            <person name="Eloe-Fadrosh E.A."/>
            <person name="Pietrasiak N."/>
        </authorList>
    </citation>
    <scope>NUCLEOTIDE SEQUENCE</scope>
    <source>
        <strain evidence="1">JT2-VF2</strain>
    </source>
</reference>
<sequence length="65" mass="7624">MAQIPASSDRQFAHDSEIWNSLKYAIAASSGFQRWQLERDAQLHGLRLEQQVQRYLRETLETLAY</sequence>
<dbReference type="Proteomes" id="UP000715781">
    <property type="component" value="Unassembled WGS sequence"/>
</dbReference>
<name>A0A951PWJ6_9NOST</name>
<dbReference type="AlphaFoldDB" id="A0A951PWJ6"/>